<gene>
    <name evidence="4" type="ORF">CCMP2556_LOCUS26773</name>
    <name evidence="5" type="ORF">CCMP2556_LOCUS27537</name>
</gene>
<protein>
    <recommendedName>
        <fullName evidence="3">EF-hand domain-containing protein</fullName>
    </recommendedName>
</protein>
<dbReference type="EMBL" id="CAXAMN010020001">
    <property type="protein sequence ID" value="CAK9055361.1"/>
    <property type="molecule type" value="Genomic_DNA"/>
</dbReference>
<evidence type="ECO:0000256" key="1">
    <source>
        <dbReference type="ARBA" id="ARBA00022837"/>
    </source>
</evidence>
<evidence type="ECO:0000256" key="2">
    <source>
        <dbReference type="SAM" id="MobiDB-lite"/>
    </source>
</evidence>
<evidence type="ECO:0000313" key="4">
    <source>
        <dbReference type="EMBL" id="CAK9053250.1"/>
    </source>
</evidence>
<keyword evidence="1" id="KW-0106">Calcium</keyword>
<feature type="domain" description="EF-hand" evidence="3">
    <location>
        <begin position="85"/>
        <end position="120"/>
    </location>
</feature>
<proteinExistence type="predicted"/>
<accession>A0ABP0MP62</accession>
<evidence type="ECO:0000259" key="3">
    <source>
        <dbReference type="PROSITE" id="PS50222"/>
    </source>
</evidence>
<evidence type="ECO:0000313" key="5">
    <source>
        <dbReference type="EMBL" id="CAK9055361.1"/>
    </source>
</evidence>
<dbReference type="InterPro" id="IPR002048">
    <property type="entry name" value="EF_hand_dom"/>
</dbReference>
<reference evidence="4 6" key="1">
    <citation type="submission" date="2024-02" db="EMBL/GenBank/DDBJ databases">
        <authorList>
            <person name="Chen Y."/>
            <person name="Shah S."/>
            <person name="Dougan E. K."/>
            <person name="Thang M."/>
            <person name="Chan C."/>
        </authorList>
    </citation>
    <scope>NUCLEOTIDE SEQUENCE [LARGE SCALE GENOMIC DNA]</scope>
</reference>
<sequence>MGCICSNHQVSQHVQLAQSRRESASGPTLLQDRPNRSAKDSKAHEKRFELEADAGVPFQGRSSGSAKCEEPWERELLEVSAELKRKLDDPHFVAMRCDLDGSGDLDLHELKQAAQVFGMRFESKKSEDITKLRGLMAGKQRISKERFGELVKEFQGSPGFVKEFQPVQRTFDQQS</sequence>
<organism evidence="4 6">
    <name type="scientific">Durusdinium trenchii</name>
    <dbReference type="NCBI Taxonomy" id="1381693"/>
    <lineage>
        <taxon>Eukaryota</taxon>
        <taxon>Sar</taxon>
        <taxon>Alveolata</taxon>
        <taxon>Dinophyceae</taxon>
        <taxon>Suessiales</taxon>
        <taxon>Symbiodiniaceae</taxon>
        <taxon>Durusdinium</taxon>
    </lineage>
</organism>
<dbReference type="SUPFAM" id="SSF47473">
    <property type="entry name" value="EF-hand"/>
    <property type="match status" value="1"/>
</dbReference>
<dbReference type="InterPro" id="IPR018247">
    <property type="entry name" value="EF_Hand_1_Ca_BS"/>
</dbReference>
<evidence type="ECO:0000313" key="6">
    <source>
        <dbReference type="Proteomes" id="UP001642484"/>
    </source>
</evidence>
<dbReference type="PROSITE" id="PS50222">
    <property type="entry name" value="EF_HAND_2"/>
    <property type="match status" value="1"/>
</dbReference>
<keyword evidence="6" id="KW-1185">Reference proteome</keyword>
<comment type="caution">
    <text evidence="4">The sequence shown here is derived from an EMBL/GenBank/DDBJ whole genome shotgun (WGS) entry which is preliminary data.</text>
</comment>
<feature type="compositionally biased region" description="Basic and acidic residues" evidence="2">
    <location>
        <begin position="33"/>
        <end position="50"/>
    </location>
</feature>
<dbReference type="EMBL" id="CAXAMN010018890">
    <property type="protein sequence ID" value="CAK9053250.1"/>
    <property type="molecule type" value="Genomic_DNA"/>
</dbReference>
<dbReference type="Proteomes" id="UP001642484">
    <property type="component" value="Unassembled WGS sequence"/>
</dbReference>
<feature type="region of interest" description="Disordered" evidence="2">
    <location>
        <begin position="16"/>
        <end position="69"/>
    </location>
</feature>
<dbReference type="InterPro" id="IPR011992">
    <property type="entry name" value="EF-hand-dom_pair"/>
</dbReference>
<name>A0ABP0MP62_9DINO</name>
<dbReference type="PROSITE" id="PS00018">
    <property type="entry name" value="EF_HAND_1"/>
    <property type="match status" value="1"/>
</dbReference>